<name>A0A6P1TTV5_9FIRM</name>
<evidence type="ECO:0008006" key="4">
    <source>
        <dbReference type="Google" id="ProtNLM"/>
    </source>
</evidence>
<dbReference type="Proteomes" id="UP000464314">
    <property type="component" value="Chromosome"/>
</dbReference>
<keyword evidence="1" id="KW-1133">Transmembrane helix</keyword>
<evidence type="ECO:0000313" key="2">
    <source>
        <dbReference type="EMBL" id="QHQ63136.1"/>
    </source>
</evidence>
<dbReference type="RefSeq" id="WP_161839957.1">
    <property type="nucleotide sequence ID" value="NZ_CP048000.1"/>
</dbReference>
<feature type="transmembrane region" description="Helical" evidence="1">
    <location>
        <begin position="20"/>
        <end position="41"/>
    </location>
</feature>
<evidence type="ECO:0000256" key="1">
    <source>
        <dbReference type="SAM" id="Phobius"/>
    </source>
</evidence>
<evidence type="ECO:0000313" key="3">
    <source>
        <dbReference type="Proteomes" id="UP000464314"/>
    </source>
</evidence>
<reference evidence="2 3" key="1">
    <citation type="submission" date="2020-01" db="EMBL/GenBank/DDBJ databases">
        <title>Genome analysis of Anaerocolumna sp. CBA3638.</title>
        <authorList>
            <person name="Kim J."/>
            <person name="Roh S.W."/>
        </authorList>
    </citation>
    <scope>NUCLEOTIDE SEQUENCE [LARGE SCALE GENOMIC DNA]</scope>
    <source>
        <strain evidence="2 3">CBA3638</strain>
    </source>
</reference>
<dbReference type="AlphaFoldDB" id="A0A6P1TTV5"/>
<keyword evidence="1" id="KW-0812">Transmembrane</keyword>
<accession>A0A6P1TTV5</accession>
<sequence>MMKRVRNNKKELNLNWKFTYLALFTFTIIFILCFTVITFIFSRREIRDTKALLTADYHRAEDLLDTFMNEQFMTSYTVVCSKWAQQLLSKTMFSSEADYQLYKANATHFLNSISTINNDMNCVIISKDNKFVKNNNSFKLKNGYSITHEAWYGKLLKDHKYIDYSGGGLFTNNTVKRSISVYYLVNSIYNFKLLGYYAVNLGYNQFDFLREAASVDEYIIIRDEYGNYVLSNFDNTDDITGILNQEMADKVIKKDGYIVYKNTLMNGHWNVWIFKKNRPLFDTFSKYIYAFLILPPVVIILLIISLLF</sequence>
<protein>
    <recommendedName>
        <fullName evidence="4">Cache domain-containing protein</fullName>
    </recommendedName>
</protein>
<feature type="transmembrane region" description="Helical" evidence="1">
    <location>
        <begin position="287"/>
        <end position="307"/>
    </location>
</feature>
<dbReference type="EMBL" id="CP048000">
    <property type="protein sequence ID" value="QHQ63136.1"/>
    <property type="molecule type" value="Genomic_DNA"/>
</dbReference>
<gene>
    <name evidence="2" type="ORF">Ana3638_22105</name>
</gene>
<proteinExistence type="predicted"/>
<organism evidence="2 3">
    <name type="scientific">Anaerocolumna sedimenticola</name>
    <dbReference type="NCBI Taxonomy" id="2696063"/>
    <lineage>
        <taxon>Bacteria</taxon>
        <taxon>Bacillati</taxon>
        <taxon>Bacillota</taxon>
        <taxon>Clostridia</taxon>
        <taxon>Lachnospirales</taxon>
        <taxon>Lachnospiraceae</taxon>
        <taxon>Anaerocolumna</taxon>
    </lineage>
</organism>
<dbReference type="KEGG" id="anr:Ana3638_22105"/>
<keyword evidence="3" id="KW-1185">Reference proteome</keyword>
<keyword evidence="1" id="KW-0472">Membrane</keyword>